<dbReference type="InterPro" id="IPR049730">
    <property type="entry name" value="SNF2/RAD54-like_C"/>
</dbReference>
<dbReference type="InterPro" id="IPR014001">
    <property type="entry name" value="Helicase_ATP-bd"/>
</dbReference>
<evidence type="ECO:0000256" key="2">
    <source>
        <dbReference type="ARBA" id="ARBA00022741"/>
    </source>
</evidence>
<evidence type="ECO:0000256" key="9">
    <source>
        <dbReference type="SAM" id="MobiDB-lite"/>
    </source>
</evidence>
<dbReference type="InterPro" id="IPR027417">
    <property type="entry name" value="P-loop_NTPase"/>
</dbReference>
<dbReference type="GO" id="GO:0006281">
    <property type="term" value="P:DNA repair"/>
    <property type="evidence" value="ECO:0007669"/>
    <property type="project" value="TreeGrafter"/>
</dbReference>
<keyword evidence="1" id="KW-0479">Metal-binding</keyword>
<comment type="caution">
    <text evidence="13">The sequence shown here is derived from an EMBL/GenBank/DDBJ whole genome shotgun (WGS) entry which is preliminary data.</text>
</comment>
<evidence type="ECO:0000313" key="14">
    <source>
        <dbReference type="Proteomes" id="UP001162640"/>
    </source>
</evidence>
<feature type="region of interest" description="Disordered" evidence="9">
    <location>
        <begin position="1518"/>
        <end position="1576"/>
    </location>
</feature>
<dbReference type="SMART" id="SM00487">
    <property type="entry name" value="DEXDc"/>
    <property type="match status" value="1"/>
</dbReference>
<dbReference type="InterPro" id="IPR013083">
    <property type="entry name" value="Znf_RING/FYVE/PHD"/>
</dbReference>
<feature type="compositionally biased region" description="Low complexity" evidence="9">
    <location>
        <begin position="41"/>
        <end position="52"/>
    </location>
</feature>
<keyword evidence="5" id="KW-0347">Helicase</keyword>
<dbReference type="GO" id="GO:0005634">
    <property type="term" value="C:nucleus"/>
    <property type="evidence" value="ECO:0007669"/>
    <property type="project" value="TreeGrafter"/>
</dbReference>
<dbReference type="SUPFAM" id="SSF57850">
    <property type="entry name" value="RING/U-box"/>
    <property type="match status" value="1"/>
</dbReference>
<evidence type="ECO:0000256" key="8">
    <source>
        <dbReference type="PROSITE-ProRule" id="PRU00175"/>
    </source>
</evidence>
<keyword evidence="2" id="KW-0547">Nucleotide-binding</keyword>
<dbReference type="CDD" id="cd18793">
    <property type="entry name" value="SF2_C_SNF"/>
    <property type="match status" value="1"/>
</dbReference>
<protein>
    <submittedName>
        <fullName evidence="13">Uncharacterized protein</fullName>
    </submittedName>
</protein>
<dbReference type="EMBL" id="BLQM01000555">
    <property type="protein sequence ID" value="GMH94361.1"/>
    <property type="molecule type" value="Genomic_DNA"/>
</dbReference>
<dbReference type="InterPro" id="IPR018957">
    <property type="entry name" value="Znf_C3HC4_RING-type"/>
</dbReference>
<dbReference type="Pfam" id="PF00271">
    <property type="entry name" value="Helicase_C"/>
    <property type="match status" value="1"/>
</dbReference>
<dbReference type="Proteomes" id="UP001162640">
    <property type="component" value="Unassembled WGS sequence"/>
</dbReference>
<reference evidence="14" key="1">
    <citation type="journal article" date="2023" name="Commun. Biol.">
        <title>Genome analysis of Parmales, the sister group of diatoms, reveals the evolutionary specialization of diatoms from phago-mixotrophs to photoautotrophs.</title>
        <authorList>
            <person name="Ban H."/>
            <person name="Sato S."/>
            <person name="Yoshikawa S."/>
            <person name="Yamada K."/>
            <person name="Nakamura Y."/>
            <person name="Ichinomiya M."/>
            <person name="Sato N."/>
            <person name="Blanc-Mathieu R."/>
            <person name="Endo H."/>
            <person name="Kuwata A."/>
            <person name="Ogata H."/>
        </authorList>
    </citation>
    <scope>NUCLEOTIDE SEQUENCE [LARGE SCALE GENOMIC DNA]</scope>
</reference>
<dbReference type="InterPro" id="IPR000330">
    <property type="entry name" value="SNF2_N"/>
</dbReference>
<dbReference type="PROSITE" id="PS50089">
    <property type="entry name" value="ZF_RING_2"/>
    <property type="match status" value="1"/>
</dbReference>
<dbReference type="SMART" id="SM00490">
    <property type="entry name" value="HELICc"/>
    <property type="match status" value="1"/>
</dbReference>
<accession>A0A9W7BN78</accession>
<evidence type="ECO:0000256" key="6">
    <source>
        <dbReference type="ARBA" id="ARBA00022833"/>
    </source>
</evidence>
<feature type="compositionally biased region" description="Basic and acidic residues" evidence="9">
    <location>
        <begin position="1543"/>
        <end position="1576"/>
    </location>
</feature>
<evidence type="ECO:0000259" key="10">
    <source>
        <dbReference type="PROSITE" id="PS50089"/>
    </source>
</evidence>
<evidence type="ECO:0000256" key="5">
    <source>
        <dbReference type="ARBA" id="ARBA00022806"/>
    </source>
</evidence>
<keyword evidence="3 8" id="KW-0863">Zinc-finger</keyword>
<dbReference type="Gene3D" id="3.40.50.300">
    <property type="entry name" value="P-loop containing nucleotide triphosphate hydrolases"/>
    <property type="match status" value="1"/>
</dbReference>
<dbReference type="GO" id="GO:0005524">
    <property type="term" value="F:ATP binding"/>
    <property type="evidence" value="ECO:0007669"/>
    <property type="project" value="UniProtKB-KW"/>
</dbReference>
<feature type="compositionally biased region" description="Gly residues" evidence="9">
    <location>
        <begin position="1518"/>
        <end position="1535"/>
    </location>
</feature>
<evidence type="ECO:0000256" key="4">
    <source>
        <dbReference type="ARBA" id="ARBA00022801"/>
    </source>
</evidence>
<sequence length="1608" mass="178667">MPGNVSLRDPPSTMTSKKPIEIIDLCDSDDSNSDSGGTFGSKFSKPPSSSFSDADVKAAIKASLNDVQFLETRGPTPKKRPVSAVVSGDVKSVKKEKKIISTPKPINKPVQPVNLSNDDDLMIVGEKNRINLPHMRCHCTLKPFNLQNTRDENNKKTCEQCFCYVCDKKAGECGSWGGSHYRACDQGAEKFYWRTERNRKKTGGVPAIAPMPNVWAPPAFNNPFPGLANAATADFGGGTADPALTAFPASTTANKSMHTKMKLFLKTFEDFLAGAPSVLNSGEVKKIKQAIWKAARRSQIATFNPYAGPWKEKPSLPGAYSSIERCDHCKYYTNTKCDPTLADRSGLMNTIKFTPLHDAVQQRTGQDYLRYANTAVSSTKDWCHACARVMKKTDLGKMKCHPLTDEEKSGQAFTDKMSYCIGTKEVEFTLDCHDPRSCGFGKSTALWNCPNSTFKYNERASRQEVFDHRIGTRPSAQALLLLIGPCPAPKTATRLTAPHVSRHSPAPVDTDTFEDLDRIRFEDPSVAMLLSKLADTDEFFERVPKQGGGYDKVDMRGILYQSTATFNPTTGKGKINFKLYIRNQLLDDMSHGFNFKTQHIVTEIIGLWFGALPFRLSEIYPRKLDIISEKYKDNTNHQLVERAIRCFDKRQPLTRFGNVSPLTSEMKKGFLKELLPYEKKIVSAHNKRVTEIKEGDDSLYSFTGSSKFRGGICSDDISLKGHYRSLCTELITEESDLLSDNYGDNQLPYQSKTWHFNQRLKHQDSLYTSHTSKSEYMKALAYVHREDIPMVYANAIVDIKKSYAEKKSLNGVLNSLESLGHRNAPDITSGFNVNLHNYQKQAVGFMLDRETTDNRKLLWTKLPGPFDENDWTQRHSAGLWFSPVLGMFSTSPPSLGRGGFMCEEMGMGKTVISLAIILQNPAPIMPPSGTRCPPANNSFLTEKGWSRREERKHADETGSVFCAGTLVVCPVSLVGQWVEEARNKLSDPGLVYPYYGGNRTKDPEILSKKSIVVTTYAVLASDNGYWRKKAAEPENYVSPCQKLRWWRIILDESHAIKQSATNHTKAVKMLVGENRWCVTGTPFNNSIDDINSQAQFLGLNPFNERLMKMLFSTPFTRLDNQYSWRRRHNMAKEMAKMPTPGIAFFLTVMRKILMRHTKEQNRIGSGTGLVTLPPKTKKTIYIDFTVNETAGYRKWEDSAKRKYMAVRRGFNGGVMKNTLALLAALGPLRDVCSGGREPNEVVRSSKIDGAGEGYGGKKAKPTKPPYQMDSGDDMECSICLDAFEAPIATSCKSANRPHIFCRDCIEGMIGSEGESTGNCPLCRDVLKIGELRDALLPKIKPDPGMASPVKGEPDADEPLGVGTRPTDFTYDSKLKRLVQELKRINDNEPGAKSLIFSQFSSTLEWLKQELPKNGFQFRTLSGGMSMTARAKALKDFQGDPPTTIFLLSLRAGAVGINLTEANRVFLMEPALNPALEAQAVGRVHRLGQTKPVEIIRFVVKKSIEERIVKIQTNKYKTGGAGGAEGAEGGEGGDGGGGEDEAAEMDRQAREQRERADAEMARRLAEEEAGHVNSDKLAKTAVKIDEWDQYFGLSQGEIAAAGEAVRAAR</sequence>
<feature type="domain" description="Helicase ATP-binding" evidence="11">
    <location>
        <begin position="890"/>
        <end position="1100"/>
    </location>
</feature>
<evidence type="ECO:0000259" key="12">
    <source>
        <dbReference type="PROSITE" id="PS51194"/>
    </source>
</evidence>
<proteinExistence type="predicted"/>
<keyword evidence="7" id="KW-0067">ATP-binding</keyword>
<dbReference type="Gene3D" id="3.30.40.10">
    <property type="entry name" value="Zinc/RING finger domain, C3HC4 (zinc finger)"/>
    <property type="match status" value="1"/>
</dbReference>
<dbReference type="InterPro" id="IPR050628">
    <property type="entry name" value="SNF2_RAD54_helicase_TF"/>
</dbReference>
<dbReference type="Pfam" id="PF00097">
    <property type="entry name" value="zf-C3HC4"/>
    <property type="match status" value="1"/>
</dbReference>
<organism evidence="13 14">
    <name type="scientific">Triparma laevis f. inornata</name>
    <dbReference type="NCBI Taxonomy" id="1714386"/>
    <lineage>
        <taxon>Eukaryota</taxon>
        <taxon>Sar</taxon>
        <taxon>Stramenopiles</taxon>
        <taxon>Ochrophyta</taxon>
        <taxon>Bolidophyceae</taxon>
        <taxon>Parmales</taxon>
        <taxon>Triparmaceae</taxon>
        <taxon>Triparma</taxon>
    </lineage>
</organism>
<evidence type="ECO:0000259" key="11">
    <source>
        <dbReference type="PROSITE" id="PS51192"/>
    </source>
</evidence>
<dbReference type="GO" id="GO:0016787">
    <property type="term" value="F:hydrolase activity"/>
    <property type="evidence" value="ECO:0007669"/>
    <property type="project" value="UniProtKB-KW"/>
</dbReference>
<feature type="region of interest" description="Disordered" evidence="9">
    <location>
        <begin position="1339"/>
        <end position="1363"/>
    </location>
</feature>
<dbReference type="GO" id="GO:0008270">
    <property type="term" value="F:zinc ion binding"/>
    <property type="evidence" value="ECO:0007669"/>
    <property type="project" value="UniProtKB-KW"/>
</dbReference>
<dbReference type="InterPro" id="IPR001841">
    <property type="entry name" value="Znf_RING"/>
</dbReference>
<feature type="region of interest" description="Disordered" evidence="9">
    <location>
        <begin position="25"/>
        <end position="52"/>
    </location>
</feature>
<name>A0A9W7BN78_9STRA</name>
<dbReference type="PROSITE" id="PS51192">
    <property type="entry name" value="HELICASE_ATP_BIND_1"/>
    <property type="match status" value="1"/>
</dbReference>
<dbReference type="InterPro" id="IPR001650">
    <property type="entry name" value="Helicase_C-like"/>
</dbReference>
<dbReference type="SMART" id="SM00184">
    <property type="entry name" value="RING"/>
    <property type="match status" value="1"/>
</dbReference>
<dbReference type="SUPFAM" id="SSF52540">
    <property type="entry name" value="P-loop containing nucleoside triphosphate hydrolases"/>
    <property type="match status" value="2"/>
</dbReference>
<keyword evidence="6" id="KW-0862">Zinc</keyword>
<dbReference type="PANTHER" id="PTHR45626:SF38">
    <property type="entry name" value="DEAD-BOX PROTEIN"/>
    <property type="match status" value="1"/>
</dbReference>
<dbReference type="Gene3D" id="3.40.50.10810">
    <property type="entry name" value="Tandem AAA-ATPase domain"/>
    <property type="match status" value="1"/>
</dbReference>
<dbReference type="Pfam" id="PF00176">
    <property type="entry name" value="SNF2-rel_dom"/>
    <property type="match status" value="1"/>
</dbReference>
<dbReference type="PANTHER" id="PTHR45626">
    <property type="entry name" value="TRANSCRIPTION TERMINATION FACTOR 2-RELATED"/>
    <property type="match status" value="1"/>
</dbReference>
<feature type="domain" description="RING-type" evidence="10">
    <location>
        <begin position="1276"/>
        <end position="1323"/>
    </location>
</feature>
<dbReference type="PROSITE" id="PS51194">
    <property type="entry name" value="HELICASE_CTER"/>
    <property type="match status" value="1"/>
</dbReference>
<dbReference type="InterPro" id="IPR038718">
    <property type="entry name" value="SNF2-like_sf"/>
</dbReference>
<evidence type="ECO:0000256" key="1">
    <source>
        <dbReference type="ARBA" id="ARBA00022723"/>
    </source>
</evidence>
<dbReference type="GO" id="GO:0004386">
    <property type="term" value="F:helicase activity"/>
    <property type="evidence" value="ECO:0007669"/>
    <property type="project" value="UniProtKB-KW"/>
</dbReference>
<dbReference type="CDD" id="cd18008">
    <property type="entry name" value="DEXDc_SHPRH-like"/>
    <property type="match status" value="1"/>
</dbReference>
<evidence type="ECO:0000313" key="13">
    <source>
        <dbReference type="EMBL" id="GMH94361.1"/>
    </source>
</evidence>
<feature type="domain" description="Helicase C-terminal" evidence="12">
    <location>
        <begin position="1376"/>
        <end position="1531"/>
    </location>
</feature>
<dbReference type="GO" id="GO:0008094">
    <property type="term" value="F:ATP-dependent activity, acting on DNA"/>
    <property type="evidence" value="ECO:0007669"/>
    <property type="project" value="TreeGrafter"/>
</dbReference>
<evidence type="ECO:0000256" key="7">
    <source>
        <dbReference type="ARBA" id="ARBA00022840"/>
    </source>
</evidence>
<evidence type="ECO:0000256" key="3">
    <source>
        <dbReference type="ARBA" id="ARBA00022771"/>
    </source>
</evidence>
<keyword evidence="4" id="KW-0378">Hydrolase</keyword>
<gene>
    <name evidence="13" type="ORF">TL16_g12885</name>
</gene>